<proteinExistence type="predicted"/>
<reference evidence="1" key="2">
    <citation type="submission" date="2023-01" db="EMBL/GenBank/DDBJ databases">
        <authorList>
            <person name="Sun Q."/>
            <person name="Evtushenko L."/>
        </authorList>
    </citation>
    <scope>NUCLEOTIDE SEQUENCE</scope>
    <source>
        <strain evidence="1">VKM Ac-1958</strain>
    </source>
</reference>
<evidence type="ECO:0000313" key="1">
    <source>
        <dbReference type="EMBL" id="GLK02110.1"/>
    </source>
</evidence>
<accession>A0A9W6HTH6</accession>
<dbReference type="RefSeq" id="WP_204939687.1">
    <property type="nucleotide sequence ID" value="NZ_BAAAUM010000002.1"/>
</dbReference>
<organism evidence="1 2">
    <name type="scientific">Microbacterium keratanolyticum</name>
    <dbReference type="NCBI Taxonomy" id="67574"/>
    <lineage>
        <taxon>Bacteria</taxon>
        <taxon>Bacillati</taxon>
        <taxon>Actinomycetota</taxon>
        <taxon>Actinomycetes</taxon>
        <taxon>Micrococcales</taxon>
        <taxon>Microbacteriaceae</taxon>
        <taxon>Microbacterium</taxon>
    </lineage>
</organism>
<evidence type="ECO:0000313" key="2">
    <source>
        <dbReference type="Proteomes" id="UP001142325"/>
    </source>
</evidence>
<sequence length="182" mass="20169">MADAHFRLTIGNGDASIAHIDFAALESFRFPDGLGYPPSYQAFVRECGWARTFGLWLIYPPVLPGYADGRERADNLTARFLDSYLDGQSEEFDWMVEPDGTWGTPASLRVFGWSENGDALLWDTSARRRDGEFPVWESRGLNALHLLGGSLAEALPLLRERANAHSAPADCVDVEPLTPARL</sequence>
<evidence type="ECO:0008006" key="3">
    <source>
        <dbReference type="Google" id="ProtNLM"/>
    </source>
</evidence>
<reference evidence="1" key="1">
    <citation type="journal article" date="2014" name="Int. J. Syst. Evol. Microbiol.">
        <title>Complete genome sequence of Corynebacterium casei LMG S-19264T (=DSM 44701T), isolated from a smear-ripened cheese.</title>
        <authorList>
            <consortium name="US DOE Joint Genome Institute (JGI-PGF)"/>
            <person name="Walter F."/>
            <person name="Albersmeier A."/>
            <person name="Kalinowski J."/>
            <person name="Ruckert C."/>
        </authorList>
    </citation>
    <scope>NUCLEOTIDE SEQUENCE</scope>
    <source>
        <strain evidence="1">VKM Ac-1958</strain>
    </source>
</reference>
<keyword evidence="2" id="KW-1185">Reference proteome</keyword>
<comment type="caution">
    <text evidence="1">The sequence shown here is derived from an EMBL/GenBank/DDBJ whole genome shotgun (WGS) entry which is preliminary data.</text>
</comment>
<dbReference type="Proteomes" id="UP001142325">
    <property type="component" value="Unassembled WGS sequence"/>
</dbReference>
<protein>
    <recommendedName>
        <fullName evidence="3">SMI1/KNR4 family protein</fullName>
    </recommendedName>
</protein>
<dbReference type="SUPFAM" id="SSF160631">
    <property type="entry name" value="SMI1/KNR4-like"/>
    <property type="match status" value="1"/>
</dbReference>
<dbReference type="AlphaFoldDB" id="A0A9W6HTH6"/>
<gene>
    <name evidence="1" type="ORF">GCM10017596_18250</name>
</gene>
<name>A0A9W6HTH6_9MICO</name>
<dbReference type="EMBL" id="BSET01000002">
    <property type="protein sequence ID" value="GLK02110.1"/>
    <property type="molecule type" value="Genomic_DNA"/>
</dbReference>
<dbReference type="InterPro" id="IPR037883">
    <property type="entry name" value="Knr4/Smi1-like_sf"/>
</dbReference>